<name>A0AAU7JIW3_9HYPH</name>
<dbReference type="InterPro" id="IPR021791">
    <property type="entry name" value="Phage_TAC_11"/>
</dbReference>
<evidence type="ECO:0000313" key="1">
    <source>
        <dbReference type="EMBL" id="XBO40004.1"/>
    </source>
</evidence>
<gene>
    <name evidence="1" type="ORF">ABEG18_04280</name>
</gene>
<protein>
    <submittedName>
        <fullName evidence="1">Gene transfer agent family protein</fullName>
    </submittedName>
</protein>
<dbReference type="Pfam" id="PF11836">
    <property type="entry name" value="Phage_TAC_11"/>
    <property type="match status" value="1"/>
</dbReference>
<accession>A0AAU7JIW3</accession>
<dbReference type="AlphaFoldDB" id="A0AAU7JIW3"/>
<proteinExistence type="predicted"/>
<reference evidence="1" key="1">
    <citation type="submission" date="2024-05" db="EMBL/GenBank/DDBJ databases">
        <authorList>
            <person name="Kim S."/>
            <person name="Heo J."/>
            <person name="Choi H."/>
            <person name="Choi Y."/>
            <person name="Kwon S.-W."/>
            <person name="Kim Y."/>
        </authorList>
    </citation>
    <scope>NUCLEOTIDE SEQUENCE</scope>
    <source>
        <strain evidence="1">KACC 23698</strain>
    </source>
</reference>
<organism evidence="1">
    <name type="scientific">Alsobacter sp. KACC 23698</name>
    <dbReference type="NCBI Taxonomy" id="3149229"/>
    <lineage>
        <taxon>Bacteria</taxon>
        <taxon>Pseudomonadati</taxon>
        <taxon>Pseudomonadota</taxon>
        <taxon>Alphaproteobacteria</taxon>
        <taxon>Hyphomicrobiales</taxon>
        <taxon>Alsobacteraceae</taxon>
        <taxon>Alsobacter</taxon>
    </lineage>
</organism>
<dbReference type="EMBL" id="CP157484">
    <property type="protein sequence ID" value="XBO40004.1"/>
    <property type="molecule type" value="Genomic_DNA"/>
</dbReference>
<dbReference type="RefSeq" id="WP_406856858.1">
    <property type="nucleotide sequence ID" value="NZ_CP157484.1"/>
</dbReference>
<sequence length="111" mass="11091">MANPRRGEVAAEIGGRRLTLCLTLGALAELEAAFGVDDLQALGERFAAGQLASRDLVRLLGAGVRGGGTALSDDEIAALPLEGGLPAVVAAVAQMLALAFGTGAEAPSPRP</sequence>